<protein>
    <submittedName>
        <fullName evidence="2">BTAD domain-containing putative transcriptional regulator</fullName>
    </submittedName>
</protein>
<keyword evidence="3" id="KW-1185">Reference proteome</keyword>
<name>A0ABP8D8M4_9ACTN</name>
<dbReference type="InterPro" id="IPR005158">
    <property type="entry name" value="BTAD"/>
</dbReference>
<feature type="domain" description="Bacterial transcriptional activator" evidence="1">
    <location>
        <begin position="88"/>
        <end position="198"/>
    </location>
</feature>
<dbReference type="Gene3D" id="3.40.50.300">
    <property type="entry name" value="P-loop containing nucleotide triphosphate hydrolases"/>
    <property type="match status" value="1"/>
</dbReference>
<dbReference type="SUPFAM" id="SSF52540">
    <property type="entry name" value="P-loop containing nucleoside triphosphate hydrolases"/>
    <property type="match status" value="1"/>
</dbReference>
<dbReference type="PANTHER" id="PTHR47691">
    <property type="entry name" value="REGULATOR-RELATED"/>
    <property type="match status" value="1"/>
</dbReference>
<dbReference type="InterPro" id="IPR011990">
    <property type="entry name" value="TPR-like_helical_dom_sf"/>
</dbReference>
<dbReference type="PANTHER" id="PTHR47691:SF3">
    <property type="entry name" value="HTH-TYPE TRANSCRIPTIONAL REGULATOR RV0890C-RELATED"/>
    <property type="match status" value="1"/>
</dbReference>
<dbReference type="Proteomes" id="UP001500620">
    <property type="component" value="Unassembled WGS sequence"/>
</dbReference>
<dbReference type="InterPro" id="IPR058852">
    <property type="entry name" value="HTH_77"/>
</dbReference>
<dbReference type="RefSeq" id="WP_345128174.1">
    <property type="nucleotide sequence ID" value="NZ_BAABAT010000008.1"/>
</dbReference>
<gene>
    <name evidence="2" type="ORF">GCM10022255_036720</name>
</gene>
<evidence type="ECO:0000259" key="1">
    <source>
        <dbReference type="SMART" id="SM01043"/>
    </source>
</evidence>
<accession>A0ABP8D8M4</accession>
<dbReference type="InterPro" id="IPR036388">
    <property type="entry name" value="WH-like_DNA-bd_sf"/>
</dbReference>
<dbReference type="SMART" id="SM01043">
    <property type="entry name" value="BTAD"/>
    <property type="match status" value="1"/>
</dbReference>
<dbReference type="Gene3D" id="1.10.10.10">
    <property type="entry name" value="Winged helix-like DNA-binding domain superfamily/Winged helix DNA-binding domain"/>
    <property type="match status" value="1"/>
</dbReference>
<proteinExistence type="predicted"/>
<dbReference type="Pfam" id="PF25872">
    <property type="entry name" value="HTH_77"/>
    <property type="match status" value="1"/>
</dbReference>
<sequence length="1016" mass="106767">MRITTLGELAVDGRPVRGERLAAVVRALVEARGRTVTPGALAETVWGGAPPEDAIGAVHALIGRARRLGLPVAAAPGGYRVPPEEIELDTVLAKAHLAAGTPQLARALFPDAPDLSDAATAALFAEVAAARRDEADLRLLAGRTPPHEPSAALLVRVLAAQGRDAEALEVVERLRATLADTYGADPSAAVAEAHLALLRGELSAAPAPTTEPARPKSTLPAAWRRSATPMLGRDADVAAVRAALAEAPLVTVVAVGGAGKTRLAAEVARGAAAGGTPVHVVELAGLRSASEVLPAVLAAADPATGTRGTAERLQEFAGLVVLDNCEHVLAGAADVVAELLAAAPDAAVLATSRAPLGLAGEVVHRLHTLADDAARQLLTARSRAGGAMLSDGAAAQALCHRLDNLPLALELAAARLRHMPIEDVLAGLDDRFGLLDDALRGLPERHASLWAMVDWSRELLGPEQQRLLERLAVIPAPFTAEAAECVSGLPRRGLAVHLAGLVEQSLLGLAEGGDGRARYRMLETVREYGEARLAASGERDAAMDGLVAWARQEAPRIHAELIGPGQIAAFARCAAEQDNLVAALRRCVGRDDAAAVDVAAPLLHLWTVRGLHFEVLPWSLALLHADDPHLRRSGRLVAQADPDRLAWICLLAGLNAFATDRYRLFALSRRMLRELIARRSDELSPRARALGEILPALTVLDLTRGMVSAERLVADPDPYAQGFGLFLRAAIRENRGDTASAAERAADAELAYRRFEQAGDHWAMGMAAQSIGSQGAPGAAEWLRRGAAHMELLGAAEDAGSIRILLDVQLAHAGDDDAAARLRAVVEAPVPDPPPHGMQVMDAAQAHLGLAQHAWMRGRPADAVEHAERANAIANKSPAPVPQARVVFGVAAGVLRLRAFGAAGASRAGQLLAETRDEAFAGHDVPALGSWALAAATLAAHLGEPAEAKELWALGERCGANLMQLFDNGVDARLESVLGGADERAERAAAWRERPVTEITDRIRELADKVLQTFRR</sequence>
<dbReference type="EMBL" id="BAABAT010000008">
    <property type="protein sequence ID" value="GAA4250032.1"/>
    <property type="molecule type" value="Genomic_DNA"/>
</dbReference>
<dbReference type="SUPFAM" id="SSF48452">
    <property type="entry name" value="TPR-like"/>
    <property type="match status" value="1"/>
</dbReference>
<evidence type="ECO:0000313" key="3">
    <source>
        <dbReference type="Proteomes" id="UP001500620"/>
    </source>
</evidence>
<dbReference type="PRINTS" id="PR00364">
    <property type="entry name" value="DISEASERSIST"/>
</dbReference>
<reference evidence="3" key="1">
    <citation type="journal article" date="2019" name="Int. J. Syst. Evol. Microbiol.">
        <title>The Global Catalogue of Microorganisms (GCM) 10K type strain sequencing project: providing services to taxonomists for standard genome sequencing and annotation.</title>
        <authorList>
            <consortium name="The Broad Institute Genomics Platform"/>
            <consortium name="The Broad Institute Genome Sequencing Center for Infectious Disease"/>
            <person name="Wu L."/>
            <person name="Ma J."/>
        </authorList>
    </citation>
    <scope>NUCLEOTIDE SEQUENCE [LARGE SCALE GENOMIC DNA]</scope>
    <source>
        <strain evidence="3">JCM 17441</strain>
    </source>
</reference>
<dbReference type="Pfam" id="PF03704">
    <property type="entry name" value="BTAD"/>
    <property type="match status" value="1"/>
</dbReference>
<dbReference type="InterPro" id="IPR027417">
    <property type="entry name" value="P-loop_NTPase"/>
</dbReference>
<comment type="caution">
    <text evidence="2">The sequence shown here is derived from an EMBL/GenBank/DDBJ whole genome shotgun (WGS) entry which is preliminary data.</text>
</comment>
<organism evidence="2 3">
    <name type="scientific">Dactylosporangium darangshiense</name>
    <dbReference type="NCBI Taxonomy" id="579108"/>
    <lineage>
        <taxon>Bacteria</taxon>
        <taxon>Bacillati</taxon>
        <taxon>Actinomycetota</taxon>
        <taxon>Actinomycetes</taxon>
        <taxon>Micromonosporales</taxon>
        <taxon>Micromonosporaceae</taxon>
        <taxon>Dactylosporangium</taxon>
    </lineage>
</organism>
<evidence type="ECO:0000313" key="2">
    <source>
        <dbReference type="EMBL" id="GAA4250032.1"/>
    </source>
</evidence>